<evidence type="ECO:0000256" key="2">
    <source>
        <dbReference type="ARBA" id="ARBA00022475"/>
    </source>
</evidence>
<sequence length="324" mass="35137">MTHEIGLFRPSSDHLVRRLWQHLALLRPSHWCKSLIAIPIGPALMIGDATGPALLALAGTITMFSLASAAVYVVNDLSDIDRDRAHPSKRNRPLASGVVTPQAALWMLAGLLAVLVLLALVLPALLTAIVILYLLCNLSYSFWLKHVPIVEMLIVPAGFALRTVSGYVAFGVVPDPWVIATVLSGSLLLTVGKRRDELRRVKTSADHRPVLRHYSEPLLDAYLLVAAVACLGTGLATMIQFFDAVDQRVLFFISLPFAVYLFKRYLLLAFAGTGTGNPTRLLLSDRTIHVAFVFWAVVLGSSALLDSFGTFDGIAALEAAHAAH</sequence>
<evidence type="ECO:0000256" key="4">
    <source>
        <dbReference type="ARBA" id="ARBA00022989"/>
    </source>
</evidence>
<organism evidence="7 8">
    <name type="scientific">Roseibium marinum</name>
    <dbReference type="NCBI Taxonomy" id="281252"/>
    <lineage>
        <taxon>Bacteria</taxon>
        <taxon>Pseudomonadati</taxon>
        <taxon>Pseudomonadota</taxon>
        <taxon>Alphaproteobacteria</taxon>
        <taxon>Hyphomicrobiales</taxon>
        <taxon>Stappiaceae</taxon>
        <taxon>Roseibium</taxon>
    </lineage>
</organism>
<dbReference type="Pfam" id="PF01040">
    <property type="entry name" value="UbiA"/>
    <property type="match status" value="1"/>
</dbReference>
<reference evidence="7 8" key="1">
    <citation type="submission" date="2018-01" db="EMBL/GenBank/DDBJ databases">
        <title>Genomic Encyclopedia of Archaeal and Bacterial Type Strains, Phase II (KMG-II): from individual species to whole genera.</title>
        <authorList>
            <person name="Goeker M."/>
        </authorList>
    </citation>
    <scope>NUCLEOTIDE SEQUENCE [LARGE SCALE GENOMIC DNA]</scope>
    <source>
        <strain evidence="7 8">DSM 17023</strain>
    </source>
</reference>
<accession>A0A2S3US81</accession>
<dbReference type="InterPro" id="IPR000537">
    <property type="entry name" value="UbiA_prenyltransferase"/>
</dbReference>
<feature type="transmembrane region" description="Helical" evidence="6">
    <location>
        <begin position="221"/>
        <end position="242"/>
    </location>
</feature>
<feature type="transmembrane region" description="Helical" evidence="6">
    <location>
        <begin position="53"/>
        <end position="74"/>
    </location>
</feature>
<dbReference type="InterPro" id="IPR039653">
    <property type="entry name" value="Prenyltransferase"/>
</dbReference>
<dbReference type="AlphaFoldDB" id="A0A2S3US81"/>
<feature type="transmembrane region" description="Helical" evidence="6">
    <location>
        <begin position="248"/>
        <end position="266"/>
    </location>
</feature>
<evidence type="ECO:0000256" key="3">
    <source>
        <dbReference type="ARBA" id="ARBA00022692"/>
    </source>
</evidence>
<dbReference type="Gene3D" id="1.10.357.140">
    <property type="entry name" value="UbiA prenyltransferase"/>
    <property type="match status" value="1"/>
</dbReference>
<proteinExistence type="predicted"/>
<dbReference type="InterPro" id="IPR044878">
    <property type="entry name" value="UbiA_sf"/>
</dbReference>
<dbReference type="OrthoDB" id="9803632at2"/>
<feature type="transmembrane region" description="Helical" evidence="6">
    <location>
        <begin position="103"/>
        <end position="136"/>
    </location>
</feature>
<feature type="transmembrane region" description="Helical" evidence="6">
    <location>
        <begin position="287"/>
        <end position="305"/>
    </location>
</feature>
<protein>
    <submittedName>
        <fullName evidence="7">UbiA prenyltransferase family protein</fullName>
    </submittedName>
</protein>
<keyword evidence="7" id="KW-0808">Transferase</keyword>
<comment type="subcellular location">
    <subcellularLocation>
        <location evidence="1">Membrane</location>
        <topology evidence="1">Multi-pass membrane protein</topology>
    </subcellularLocation>
</comment>
<comment type="caution">
    <text evidence="7">The sequence shown here is derived from an EMBL/GenBank/DDBJ whole genome shotgun (WGS) entry which is preliminary data.</text>
</comment>
<evidence type="ECO:0000256" key="1">
    <source>
        <dbReference type="ARBA" id="ARBA00004141"/>
    </source>
</evidence>
<name>A0A2S3US81_9HYPH</name>
<dbReference type="Proteomes" id="UP000236959">
    <property type="component" value="Unassembled WGS sequence"/>
</dbReference>
<dbReference type="PANTHER" id="PTHR11048:SF5">
    <property type="entry name" value="DECAPRENYL-PHOSPHATE PHOSPHORIBOSYLTRANSFERASE"/>
    <property type="match status" value="1"/>
</dbReference>
<gene>
    <name evidence="7" type="ORF">CLV41_106192</name>
</gene>
<evidence type="ECO:0000256" key="5">
    <source>
        <dbReference type="ARBA" id="ARBA00023136"/>
    </source>
</evidence>
<dbReference type="GO" id="GO:0016765">
    <property type="term" value="F:transferase activity, transferring alkyl or aryl (other than methyl) groups"/>
    <property type="evidence" value="ECO:0007669"/>
    <property type="project" value="InterPro"/>
</dbReference>
<keyword evidence="5 6" id="KW-0472">Membrane</keyword>
<feature type="transmembrane region" description="Helical" evidence="6">
    <location>
        <begin position="148"/>
        <end position="170"/>
    </location>
</feature>
<keyword evidence="8" id="KW-1185">Reference proteome</keyword>
<evidence type="ECO:0000313" key="8">
    <source>
        <dbReference type="Proteomes" id="UP000236959"/>
    </source>
</evidence>
<dbReference type="GO" id="GO:0009247">
    <property type="term" value="P:glycolipid biosynthetic process"/>
    <property type="evidence" value="ECO:0007669"/>
    <property type="project" value="TreeGrafter"/>
</dbReference>
<dbReference type="RefSeq" id="WP_103223290.1">
    <property type="nucleotide sequence ID" value="NZ_PPCN01000006.1"/>
</dbReference>
<keyword evidence="2" id="KW-1003">Cell membrane</keyword>
<dbReference type="PANTHER" id="PTHR11048">
    <property type="entry name" value="PRENYLTRANSFERASES"/>
    <property type="match status" value="1"/>
</dbReference>
<keyword evidence="4 6" id="KW-1133">Transmembrane helix</keyword>
<dbReference type="GO" id="GO:0005886">
    <property type="term" value="C:plasma membrane"/>
    <property type="evidence" value="ECO:0007669"/>
    <property type="project" value="TreeGrafter"/>
</dbReference>
<dbReference type="EMBL" id="PPCN01000006">
    <property type="protein sequence ID" value="POF30578.1"/>
    <property type="molecule type" value="Genomic_DNA"/>
</dbReference>
<keyword evidence="3 6" id="KW-0812">Transmembrane</keyword>
<evidence type="ECO:0000256" key="6">
    <source>
        <dbReference type="SAM" id="Phobius"/>
    </source>
</evidence>
<evidence type="ECO:0000313" key="7">
    <source>
        <dbReference type="EMBL" id="POF30578.1"/>
    </source>
</evidence>
<dbReference type="CDD" id="cd13963">
    <property type="entry name" value="PT_UbiA_2"/>
    <property type="match status" value="1"/>
</dbReference>